<evidence type="ECO:0000313" key="3">
    <source>
        <dbReference type="EMBL" id="CAE7298374.1"/>
    </source>
</evidence>
<evidence type="ECO:0000313" key="4">
    <source>
        <dbReference type="Proteomes" id="UP000649617"/>
    </source>
</evidence>
<protein>
    <recommendedName>
        <fullName evidence="2">Integrase catalytic domain-containing protein</fullName>
    </recommendedName>
</protein>
<dbReference type="SUPFAM" id="SSF53098">
    <property type="entry name" value="Ribonuclease H-like"/>
    <property type="match status" value="1"/>
</dbReference>
<dbReference type="GO" id="GO:0015074">
    <property type="term" value="P:DNA integration"/>
    <property type="evidence" value="ECO:0007669"/>
    <property type="project" value="InterPro"/>
</dbReference>
<feature type="region of interest" description="Disordered" evidence="1">
    <location>
        <begin position="325"/>
        <end position="345"/>
    </location>
</feature>
<dbReference type="AlphaFoldDB" id="A0A812NLW5"/>
<dbReference type="GO" id="GO:0003676">
    <property type="term" value="F:nucleic acid binding"/>
    <property type="evidence" value="ECO:0007669"/>
    <property type="project" value="InterPro"/>
</dbReference>
<proteinExistence type="predicted"/>
<dbReference type="InterPro" id="IPR001584">
    <property type="entry name" value="Integrase_cat-core"/>
</dbReference>
<dbReference type="Gene3D" id="3.30.420.10">
    <property type="entry name" value="Ribonuclease H-like superfamily/Ribonuclease H"/>
    <property type="match status" value="1"/>
</dbReference>
<dbReference type="InterPro" id="IPR012337">
    <property type="entry name" value="RNaseH-like_sf"/>
</dbReference>
<reference evidence="3" key="1">
    <citation type="submission" date="2021-02" db="EMBL/GenBank/DDBJ databases">
        <authorList>
            <person name="Dougan E. K."/>
            <person name="Rhodes N."/>
            <person name="Thang M."/>
            <person name="Chan C."/>
        </authorList>
    </citation>
    <scope>NUCLEOTIDE SEQUENCE</scope>
</reference>
<accession>A0A812NLW5</accession>
<comment type="caution">
    <text evidence="3">The sequence shown here is derived from an EMBL/GenBank/DDBJ whole genome shotgun (WGS) entry which is preliminary data.</text>
</comment>
<organism evidence="3 4">
    <name type="scientific">Symbiodinium pilosum</name>
    <name type="common">Dinoflagellate</name>
    <dbReference type="NCBI Taxonomy" id="2952"/>
    <lineage>
        <taxon>Eukaryota</taxon>
        <taxon>Sar</taxon>
        <taxon>Alveolata</taxon>
        <taxon>Dinophyceae</taxon>
        <taxon>Suessiales</taxon>
        <taxon>Symbiodiniaceae</taxon>
        <taxon>Symbiodinium</taxon>
    </lineage>
</organism>
<feature type="domain" description="Integrase catalytic" evidence="2">
    <location>
        <begin position="337"/>
        <end position="414"/>
    </location>
</feature>
<dbReference type="Proteomes" id="UP000649617">
    <property type="component" value="Unassembled WGS sequence"/>
</dbReference>
<keyword evidence="4" id="KW-1185">Reference proteome</keyword>
<name>A0A812NLW5_SYMPI</name>
<feature type="non-terminal residue" evidence="3">
    <location>
        <position position="1"/>
    </location>
</feature>
<dbReference type="EMBL" id="CAJNIZ010010322">
    <property type="protein sequence ID" value="CAE7298374.1"/>
    <property type="molecule type" value="Genomic_DNA"/>
</dbReference>
<evidence type="ECO:0000256" key="1">
    <source>
        <dbReference type="SAM" id="MobiDB-lite"/>
    </source>
</evidence>
<dbReference type="InterPro" id="IPR036397">
    <property type="entry name" value="RNaseH_sf"/>
</dbReference>
<gene>
    <name evidence="3" type="ORF">SPIL2461_LOCUS6727</name>
</gene>
<sequence>MSLRAPQPGHLCRQQPTAGSLQAGTVEPLLPTDQFLNLKAGTSLCTFTVAPRLRVDTELCTVSTRVHTGTIVNGALDVQSTLTGGSAELSTELRILRARPADDYLTITGGAQGTYLNSVLWTASAIRADNGIVSAPAYLQLIGGSTGVQAQGDLARGQRAAARGLRLREGLLTASSAGGVELFAPNQAIFLRTSSANDGEVIVNFGFQNLSDPKLKKDVEPAGLEELQEVFDAVTRQWYRRTEGNQKRTLGFIVQDAGLRALGRVQKAAGAEDGAIALFRDLADRFNVRDPRKLHQIARRDHPERRDLTAARARVALQGDVARQALAPKPRSLGKSAAEGPNDRLQADLVDFSQNTRGRNKYGLVVTDVFTREVATKALPDKRAETVTQAAAEIIPDLVQQEGNYVVTTDQGNETRAIAMRRQSSTGPIQTLKKDLAGKVARDGGGWGEHVENVTQAYNARPHETVHAAPEDVEQQPATQFRVLQDNATKFQHNKKLTTNRQRRQEAAGAFRAPTNAARSFQPQYGPARDLASYDSMTVRATDGSESLLKHALPVFRGSAEPKARLTRPPVPLAVRQLRDFNPGPAVMHSPSEDNVVRMLDLWSPEWKHRGRQRAIGSGSYEQYCTLGLFAFGGNEPGLSKASVNKEACVALNHFLRTRFPSATWTSIAVVLNPHIGLHRDILNMIGTPNHAIALGCFTGGRIWVEDDEGTSPEVRVMKHKTHQLWGSWIDMHDKPVSFNARRFHKVEPHEGRMWALAAYTPRAFKRCSQETIDAAVSLGFPIDDA</sequence>
<dbReference type="PROSITE" id="PS50994">
    <property type="entry name" value="INTEGRASE"/>
    <property type="match status" value="1"/>
</dbReference>
<evidence type="ECO:0000259" key="2">
    <source>
        <dbReference type="PROSITE" id="PS50994"/>
    </source>
</evidence>